<evidence type="ECO:0000256" key="5">
    <source>
        <dbReference type="HAMAP-Rule" id="MF_00265"/>
    </source>
</evidence>
<keyword evidence="1 5" id="KW-1277">Toxin-antitoxin system</keyword>
<dbReference type="SUPFAM" id="SSF88723">
    <property type="entry name" value="PIN domain-like"/>
    <property type="match status" value="1"/>
</dbReference>
<gene>
    <name evidence="5" type="primary">vapC</name>
    <name evidence="7" type="ORF">MiSe_19460</name>
</gene>
<comment type="similarity">
    <text evidence="5">Belongs to the PINc/VapC protein family.</text>
</comment>
<protein>
    <recommendedName>
        <fullName evidence="5">Ribonuclease VapC</fullName>
        <shortName evidence="5">RNase VapC</shortName>
        <ecNumber evidence="5">3.1.-.-</ecNumber>
    </recommendedName>
    <alternativeName>
        <fullName evidence="5">Toxin VapC</fullName>
    </alternativeName>
</protein>
<evidence type="ECO:0000256" key="4">
    <source>
        <dbReference type="ARBA" id="ARBA00022801"/>
    </source>
</evidence>
<feature type="binding site" evidence="5">
    <location>
        <position position="11"/>
    </location>
    <ligand>
        <name>Mg(2+)</name>
        <dbReference type="ChEBI" id="CHEBI:18420"/>
    </ligand>
</feature>
<reference evidence="7" key="1">
    <citation type="submission" date="2019-10" db="EMBL/GenBank/DDBJ databases">
        <title>Draft genome sequece of Microseira wollei NIES-4236.</title>
        <authorList>
            <person name="Yamaguchi H."/>
            <person name="Suzuki S."/>
            <person name="Kawachi M."/>
        </authorList>
    </citation>
    <scope>NUCLEOTIDE SEQUENCE</scope>
    <source>
        <strain evidence="7">NIES-4236</strain>
    </source>
</reference>
<dbReference type="Proteomes" id="UP001050975">
    <property type="component" value="Unassembled WGS sequence"/>
</dbReference>
<dbReference type="GO" id="GO:0004540">
    <property type="term" value="F:RNA nuclease activity"/>
    <property type="evidence" value="ECO:0007669"/>
    <property type="project" value="InterPro"/>
</dbReference>
<keyword evidence="8" id="KW-1185">Reference proteome</keyword>
<dbReference type="GO" id="GO:0016787">
    <property type="term" value="F:hydrolase activity"/>
    <property type="evidence" value="ECO:0007669"/>
    <property type="project" value="UniProtKB-KW"/>
</dbReference>
<keyword evidence="5" id="KW-0460">Magnesium</keyword>
<comment type="caution">
    <text evidence="7">The sequence shown here is derived from an EMBL/GenBank/DDBJ whole genome shotgun (WGS) entry which is preliminary data.</text>
</comment>
<dbReference type="InterPro" id="IPR029060">
    <property type="entry name" value="PIN-like_dom_sf"/>
</dbReference>
<name>A0AAV3X4J3_9CYAN</name>
<sequence length="152" mass="17122">MTGDDNSVFLDTNVLVYASIPESPLHLVALNAIQVREQAGIELWVSRQVLPEYLATLTRPQVFTEPIPIATVIAEVRFFLNRFRVAEDNPQVTERLLTLMEQIPIGGRQVHDGNIVATMLVYGISRLLTNNVDDFNRFAEFITVLPLVQSMI</sequence>
<keyword evidence="2 5" id="KW-0540">Nuclease</keyword>
<dbReference type="HAMAP" id="MF_00265">
    <property type="entry name" value="VapC_Nob1"/>
    <property type="match status" value="1"/>
</dbReference>
<dbReference type="AlphaFoldDB" id="A0AAV3X4J3"/>
<accession>A0AAV3X4J3</accession>
<comment type="function">
    <text evidence="5">Toxic component of a toxin-antitoxin (TA) system. An RNase.</text>
</comment>
<keyword evidence="5" id="KW-0800">Toxin</keyword>
<comment type="cofactor">
    <cofactor evidence="5">
        <name>Mg(2+)</name>
        <dbReference type="ChEBI" id="CHEBI:18420"/>
    </cofactor>
</comment>
<dbReference type="InterPro" id="IPR022907">
    <property type="entry name" value="VapC_family"/>
</dbReference>
<dbReference type="EC" id="3.1.-.-" evidence="5"/>
<dbReference type="InterPro" id="IPR002716">
    <property type="entry name" value="PIN_dom"/>
</dbReference>
<keyword evidence="3 5" id="KW-0479">Metal-binding</keyword>
<evidence type="ECO:0000259" key="6">
    <source>
        <dbReference type="Pfam" id="PF01850"/>
    </source>
</evidence>
<organism evidence="7 8">
    <name type="scientific">Microseira wollei NIES-4236</name>
    <dbReference type="NCBI Taxonomy" id="2530354"/>
    <lineage>
        <taxon>Bacteria</taxon>
        <taxon>Bacillati</taxon>
        <taxon>Cyanobacteriota</taxon>
        <taxon>Cyanophyceae</taxon>
        <taxon>Oscillatoriophycideae</taxon>
        <taxon>Aerosakkonematales</taxon>
        <taxon>Aerosakkonemataceae</taxon>
        <taxon>Microseira</taxon>
    </lineage>
</organism>
<proteinExistence type="inferred from homology"/>
<evidence type="ECO:0000256" key="2">
    <source>
        <dbReference type="ARBA" id="ARBA00022722"/>
    </source>
</evidence>
<evidence type="ECO:0000313" key="7">
    <source>
        <dbReference type="EMBL" id="GET37193.1"/>
    </source>
</evidence>
<dbReference type="Pfam" id="PF01850">
    <property type="entry name" value="PIN"/>
    <property type="match status" value="1"/>
</dbReference>
<evidence type="ECO:0000313" key="8">
    <source>
        <dbReference type="Proteomes" id="UP001050975"/>
    </source>
</evidence>
<evidence type="ECO:0000256" key="3">
    <source>
        <dbReference type="ARBA" id="ARBA00022723"/>
    </source>
</evidence>
<dbReference type="Gene3D" id="3.40.50.1010">
    <property type="entry name" value="5'-nuclease"/>
    <property type="match status" value="1"/>
</dbReference>
<dbReference type="GO" id="GO:0000287">
    <property type="term" value="F:magnesium ion binding"/>
    <property type="evidence" value="ECO:0007669"/>
    <property type="project" value="UniProtKB-UniRule"/>
</dbReference>
<feature type="binding site" evidence="5">
    <location>
        <position position="112"/>
    </location>
    <ligand>
        <name>Mg(2+)</name>
        <dbReference type="ChEBI" id="CHEBI:18420"/>
    </ligand>
</feature>
<keyword evidence="4 5" id="KW-0378">Hydrolase</keyword>
<evidence type="ECO:0000256" key="1">
    <source>
        <dbReference type="ARBA" id="ARBA00022649"/>
    </source>
</evidence>
<dbReference type="GO" id="GO:0090729">
    <property type="term" value="F:toxin activity"/>
    <property type="evidence" value="ECO:0007669"/>
    <property type="project" value="UniProtKB-KW"/>
</dbReference>
<feature type="domain" description="PIN" evidence="6">
    <location>
        <begin position="8"/>
        <end position="139"/>
    </location>
</feature>
<dbReference type="EMBL" id="BLAY01000024">
    <property type="protein sequence ID" value="GET37193.1"/>
    <property type="molecule type" value="Genomic_DNA"/>
</dbReference>